<accession>A0A0N5BXB7</accession>
<feature type="region of interest" description="Disordered" evidence="3">
    <location>
        <begin position="238"/>
        <end position="309"/>
    </location>
</feature>
<keyword evidence="2" id="KW-0539">Nucleus</keyword>
<dbReference type="Proteomes" id="UP000046392">
    <property type="component" value="Unplaced"/>
</dbReference>
<evidence type="ECO:0000256" key="2">
    <source>
        <dbReference type="ARBA" id="ARBA00023242"/>
    </source>
</evidence>
<dbReference type="GO" id="GO:0004222">
    <property type="term" value="F:metalloendopeptidase activity"/>
    <property type="evidence" value="ECO:0007669"/>
    <property type="project" value="InterPro"/>
</dbReference>
<dbReference type="InterPro" id="IPR006640">
    <property type="entry name" value="SprT-like_domain"/>
</dbReference>
<dbReference type="WBParaSite" id="SPAL_0001044900.1">
    <property type="protein sequence ID" value="SPAL_0001044900.1"/>
    <property type="gene ID" value="SPAL_0001044900"/>
</dbReference>
<evidence type="ECO:0000256" key="1">
    <source>
        <dbReference type="ARBA" id="ARBA00004123"/>
    </source>
</evidence>
<dbReference type="GO" id="GO:0005634">
    <property type="term" value="C:nucleus"/>
    <property type="evidence" value="ECO:0007669"/>
    <property type="project" value="UniProtKB-SubCell"/>
</dbReference>
<dbReference type="GO" id="GO:0006974">
    <property type="term" value="P:DNA damage response"/>
    <property type="evidence" value="ECO:0007669"/>
    <property type="project" value="InterPro"/>
</dbReference>
<name>A0A0N5BXB7_STREA</name>
<proteinExistence type="predicted"/>
<evidence type="ECO:0000259" key="4">
    <source>
        <dbReference type="SMART" id="SM00731"/>
    </source>
</evidence>
<feature type="compositionally biased region" description="Polar residues" evidence="3">
    <location>
        <begin position="239"/>
        <end position="254"/>
    </location>
</feature>
<keyword evidence="5" id="KW-1185">Reference proteome</keyword>
<evidence type="ECO:0000313" key="5">
    <source>
        <dbReference type="Proteomes" id="UP000046392"/>
    </source>
</evidence>
<dbReference type="GO" id="GO:0003697">
    <property type="term" value="F:single-stranded DNA binding"/>
    <property type="evidence" value="ECO:0007669"/>
    <property type="project" value="InterPro"/>
</dbReference>
<organism evidence="5 6">
    <name type="scientific">Strongyloides papillosus</name>
    <name type="common">Intestinal threadworm</name>
    <dbReference type="NCBI Taxonomy" id="174720"/>
    <lineage>
        <taxon>Eukaryota</taxon>
        <taxon>Metazoa</taxon>
        <taxon>Ecdysozoa</taxon>
        <taxon>Nematoda</taxon>
        <taxon>Chromadorea</taxon>
        <taxon>Rhabditida</taxon>
        <taxon>Tylenchina</taxon>
        <taxon>Panagrolaimomorpha</taxon>
        <taxon>Strongyloidoidea</taxon>
        <taxon>Strongyloididae</taxon>
        <taxon>Strongyloides</taxon>
    </lineage>
</organism>
<dbReference type="STRING" id="174720.A0A0N5BXB7"/>
<dbReference type="PANTHER" id="PTHR21220">
    <property type="entry name" value="DNA-DEPENDENT METALLOPROTEASE SPRTN"/>
    <property type="match status" value="1"/>
</dbReference>
<dbReference type="Pfam" id="PF22934">
    <property type="entry name" value="SPRTN_ZBD"/>
    <property type="match status" value="1"/>
</dbReference>
<dbReference type="Pfam" id="PF10263">
    <property type="entry name" value="SprT-like"/>
    <property type="match status" value="1"/>
</dbReference>
<dbReference type="InterPro" id="IPR055220">
    <property type="entry name" value="SPRTN_ZBD"/>
</dbReference>
<dbReference type="SMART" id="SM00731">
    <property type="entry name" value="SprT"/>
    <property type="match status" value="1"/>
</dbReference>
<dbReference type="InterPro" id="IPR044245">
    <property type="entry name" value="Spartan"/>
</dbReference>
<evidence type="ECO:0000256" key="3">
    <source>
        <dbReference type="SAM" id="MobiDB-lite"/>
    </source>
</evidence>
<evidence type="ECO:0000313" key="6">
    <source>
        <dbReference type="WBParaSite" id="SPAL_0001044900.1"/>
    </source>
</evidence>
<protein>
    <submittedName>
        <fullName evidence="6">SprT-like domain-containing protein</fullName>
    </submittedName>
</protein>
<reference evidence="6" key="1">
    <citation type="submission" date="2017-02" db="UniProtKB">
        <authorList>
            <consortium name="WormBaseParasite"/>
        </authorList>
    </citation>
    <scope>IDENTIFICATION</scope>
</reference>
<feature type="domain" description="SprT-like" evidence="4">
    <location>
        <begin position="17"/>
        <end position="186"/>
    </location>
</feature>
<sequence>MSLNLVDPELDLIDPNPDIYEHFNRYNRLLFNDRLGRCEVKWSKRMTLCAGNCRYKPRSGECVISLSEPLLKLRPRCDFVNTLLHEMIHAYLFVTKRNQNRDGHGPEFQLLMRKINSMCGTSITIYHTFNAEVRHYKTHVWRCNGPCSRRPPFWGYVRRSMNRAPSKNDYWWPEHVATCGGSFIKVKEPENYKERKTIKTGSCRNEVSRTRTIVNGILISSEKPKSTVVSPKAIRKTGISKNKSSPKLTGNAKTTIKERNNKSSSGIKQVFPKNVSKPSFLTPRKRINSSSVGSPSPRKIVKSPSRRQTSMDGFVVRTPKVNTNFQKKDNDSNNKDIIYLGTTSKAGKLGTGTPGPPSFLKKLHQERLQRMNKLL</sequence>
<dbReference type="AlphaFoldDB" id="A0A0N5BXB7"/>
<dbReference type="PANTHER" id="PTHR21220:SF0">
    <property type="entry name" value="DNA-DEPENDENT METALLOPROTEASE SPRTN"/>
    <property type="match status" value="1"/>
</dbReference>
<dbReference type="GO" id="GO:0031593">
    <property type="term" value="F:polyubiquitin modification-dependent protein binding"/>
    <property type="evidence" value="ECO:0007669"/>
    <property type="project" value="TreeGrafter"/>
</dbReference>
<comment type="subcellular location">
    <subcellularLocation>
        <location evidence="1">Nucleus</location>
    </subcellularLocation>
</comment>